<comment type="subcellular location">
    <subcellularLocation>
        <location evidence="1">Cell outer membrane</location>
        <topology evidence="1">Multi-pass membrane protein</topology>
    </subcellularLocation>
</comment>
<evidence type="ECO:0000256" key="11">
    <source>
        <dbReference type="ARBA" id="ARBA00023237"/>
    </source>
</evidence>
<dbReference type="InterPro" id="IPR036942">
    <property type="entry name" value="Beta-barrel_TonB_sf"/>
</dbReference>
<dbReference type="GO" id="GO:0015344">
    <property type="term" value="F:siderophore uptake transmembrane transporter activity"/>
    <property type="evidence" value="ECO:0007669"/>
    <property type="project" value="TreeGrafter"/>
</dbReference>
<feature type="chain" id="PRO_5019427537" evidence="12">
    <location>
        <begin position="22"/>
        <end position="390"/>
    </location>
</feature>
<dbReference type="Gene3D" id="2.40.170.20">
    <property type="entry name" value="TonB-dependent receptor, beta-barrel domain"/>
    <property type="match status" value="1"/>
</dbReference>
<reference evidence="14 15" key="1">
    <citation type="submission" date="2018-08" db="EMBL/GenBank/DDBJ databases">
        <title>Sphingobium sp. EO9.</title>
        <authorList>
            <person name="Park Y."/>
            <person name="Kim K.H."/>
            <person name="Jeon C.O."/>
        </authorList>
    </citation>
    <scope>NUCLEOTIDE SEQUENCE [LARGE SCALE GENOMIC DNA]</scope>
    <source>
        <strain evidence="14 15">EO9</strain>
    </source>
</reference>
<evidence type="ECO:0000256" key="10">
    <source>
        <dbReference type="ARBA" id="ARBA00023136"/>
    </source>
</evidence>
<evidence type="ECO:0000256" key="2">
    <source>
        <dbReference type="ARBA" id="ARBA00022448"/>
    </source>
</evidence>
<keyword evidence="15" id="KW-1185">Reference proteome</keyword>
<dbReference type="InterPro" id="IPR000531">
    <property type="entry name" value="Beta-barrel_TonB"/>
</dbReference>
<evidence type="ECO:0000256" key="7">
    <source>
        <dbReference type="ARBA" id="ARBA00023004"/>
    </source>
</evidence>
<protein>
    <submittedName>
        <fullName evidence="14">TonB-dependent receptor</fullName>
    </submittedName>
</protein>
<keyword evidence="2" id="KW-0813">Transport</keyword>
<evidence type="ECO:0000256" key="3">
    <source>
        <dbReference type="ARBA" id="ARBA00022452"/>
    </source>
</evidence>
<keyword evidence="9" id="KW-0798">TonB box</keyword>
<evidence type="ECO:0000256" key="4">
    <source>
        <dbReference type="ARBA" id="ARBA00022496"/>
    </source>
</evidence>
<keyword evidence="3" id="KW-1134">Transmembrane beta strand</keyword>
<feature type="domain" description="TonB-dependent receptor-like beta-barrel" evidence="13">
    <location>
        <begin position="86"/>
        <end position="308"/>
    </location>
</feature>
<evidence type="ECO:0000256" key="1">
    <source>
        <dbReference type="ARBA" id="ARBA00004571"/>
    </source>
</evidence>
<evidence type="ECO:0000256" key="9">
    <source>
        <dbReference type="ARBA" id="ARBA00023077"/>
    </source>
</evidence>
<keyword evidence="5" id="KW-0812">Transmembrane</keyword>
<dbReference type="PANTHER" id="PTHR32552:SF89">
    <property type="entry name" value="CATECHOLATE SIDEROPHORE RECEPTOR FIU"/>
    <property type="match status" value="1"/>
</dbReference>
<dbReference type="RefSeq" id="WP_119749290.1">
    <property type="nucleotide sequence ID" value="NZ_QVRA01000024.1"/>
</dbReference>
<keyword evidence="8" id="KW-0406">Ion transport</keyword>
<evidence type="ECO:0000256" key="8">
    <source>
        <dbReference type="ARBA" id="ARBA00023065"/>
    </source>
</evidence>
<name>A0A418YN16_9SPHN</name>
<sequence length="390" mass="42688">MRGLYMLGLVALALQGGTASAQDIFVDQSISFTLKPAIRRSPLVEARRTSPDYGWIGAIRPLPGDEPDHVVALRLQRQSRRFIGAQADISASMDASGYDHRPRSRTRMLSVEDHFALSDQVATTLGFAGLKVSNRNANVTIGSGDDRLRARDWFLPHAVVHYRPTPAITLSMDYNESMRAYGDTGFTGPLGLSRPDFEALRRSLRPEKSRIASIGGQWSGGDMMVTTSLYRADIRNGLSFANRAYLPTNIGSARLLGVKMMARHQLTPHLDWSVRYQQAAVDAMTGRFVQEREMALAAAWTSGAWRVAAQGSRSGRAALAALGTQQSPLRAEGSIEYTPVQQGRQRLRLAARFINPSRLVSIGLSGPTAMGSLHAVDQTRAVMFSADMGW</sequence>
<dbReference type="OrthoDB" id="7461231at2"/>
<evidence type="ECO:0000313" key="14">
    <source>
        <dbReference type="EMBL" id="RJG52596.1"/>
    </source>
</evidence>
<organism evidence="14 15">
    <name type="scientific">Sphingobium terrigena</name>
    <dbReference type="NCBI Taxonomy" id="2304063"/>
    <lineage>
        <taxon>Bacteria</taxon>
        <taxon>Pseudomonadati</taxon>
        <taxon>Pseudomonadota</taxon>
        <taxon>Alphaproteobacteria</taxon>
        <taxon>Sphingomonadales</taxon>
        <taxon>Sphingomonadaceae</taxon>
        <taxon>Sphingobium</taxon>
    </lineage>
</organism>
<dbReference type="InterPro" id="IPR039426">
    <property type="entry name" value="TonB-dep_rcpt-like"/>
</dbReference>
<keyword evidence="6 12" id="KW-0732">Signal</keyword>
<dbReference type="PANTHER" id="PTHR32552">
    <property type="entry name" value="FERRICHROME IRON RECEPTOR-RELATED"/>
    <property type="match status" value="1"/>
</dbReference>
<keyword evidence="4" id="KW-0410">Iron transport</keyword>
<keyword evidence="11" id="KW-0998">Cell outer membrane</keyword>
<accession>A0A418YN16</accession>
<evidence type="ECO:0000313" key="15">
    <source>
        <dbReference type="Proteomes" id="UP000283469"/>
    </source>
</evidence>
<dbReference type="SUPFAM" id="SSF56935">
    <property type="entry name" value="Porins"/>
    <property type="match status" value="1"/>
</dbReference>
<gene>
    <name evidence="14" type="ORF">D0Z70_19315</name>
</gene>
<dbReference type="Proteomes" id="UP000283469">
    <property type="component" value="Unassembled WGS sequence"/>
</dbReference>
<keyword evidence="10" id="KW-0472">Membrane</keyword>
<dbReference type="Pfam" id="PF00593">
    <property type="entry name" value="TonB_dep_Rec_b-barrel"/>
    <property type="match status" value="1"/>
</dbReference>
<comment type="caution">
    <text evidence="14">The sequence shown here is derived from an EMBL/GenBank/DDBJ whole genome shotgun (WGS) entry which is preliminary data.</text>
</comment>
<dbReference type="EMBL" id="QVRA01000024">
    <property type="protein sequence ID" value="RJG52596.1"/>
    <property type="molecule type" value="Genomic_DNA"/>
</dbReference>
<keyword evidence="14" id="KW-0675">Receptor</keyword>
<evidence type="ECO:0000259" key="13">
    <source>
        <dbReference type="Pfam" id="PF00593"/>
    </source>
</evidence>
<proteinExistence type="predicted"/>
<evidence type="ECO:0000256" key="6">
    <source>
        <dbReference type="ARBA" id="ARBA00022729"/>
    </source>
</evidence>
<dbReference type="GO" id="GO:0009279">
    <property type="term" value="C:cell outer membrane"/>
    <property type="evidence" value="ECO:0007669"/>
    <property type="project" value="UniProtKB-SubCell"/>
</dbReference>
<evidence type="ECO:0000256" key="5">
    <source>
        <dbReference type="ARBA" id="ARBA00022692"/>
    </source>
</evidence>
<dbReference type="AlphaFoldDB" id="A0A418YN16"/>
<keyword evidence="7" id="KW-0408">Iron</keyword>
<evidence type="ECO:0000256" key="12">
    <source>
        <dbReference type="SAM" id="SignalP"/>
    </source>
</evidence>
<feature type="signal peptide" evidence="12">
    <location>
        <begin position="1"/>
        <end position="21"/>
    </location>
</feature>